<dbReference type="Pfam" id="PF01735">
    <property type="entry name" value="PLA2_B"/>
    <property type="match status" value="1"/>
</dbReference>
<evidence type="ECO:0000313" key="11">
    <source>
        <dbReference type="EMBL" id="KDQ08025.1"/>
    </source>
</evidence>
<feature type="signal peptide" evidence="9">
    <location>
        <begin position="1"/>
        <end position="19"/>
    </location>
</feature>
<evidence type="ECO:0000256" key="4">
    <source>
        <dbReference type="ARBA" id="ARBA00022801"/>
    </source>
</evidence>
<dbReference type="GO" id="GO:0046475">
    <property type="term" value="P:glycerophospholipid catabolic process"/>
    <property type="evidence" value="ECO:0007669"/>
    <property type="project" value="TreeGrafter"/>
</dbReference>
<evidence type="ECO:0000256" key="2">
    <source>
        <dbReference type="ARBA" id="ARBA00013274"/>
    </source>
</evidence>
<evidence type="ECO:0000256" key="9">
    <source>
        <dbReference type="RuleBase" id="RU362103"/>
    </source>
</evidence>
<dbReference type="STRING" id="930990.A0A067M033"/>
<dbReference type="Gene3D" id="3.40.1090.10">
    <property type="entry name" value="Cytosolic phospholipase A2 catalytic domain"/>
    <property type="match status" value="1"/>
</dbReference>
<keyword evidence="7" id="KW-0325">Glycoprotein</keyword>
<accession>A0A067M033</accession>
<dbReference type="Proteomes" id="UP000027195">
    <property type="component" value="Unassembled WGS sequence"/>
</dbReference>
<comment type="catalytic activity">
    <reaction evidence="9">
        <text>a 1-acyl-sn-glycero-3-phosphocholine + H2O = sn-glycerol 3-phosphocholine + a fatty acid + H(+)</text>
        <dbReference type="Rhea" id="RHEA:15177"/>
        <dbReference type="ChEBI" id="CHEBI:15377"/>
        <dbReference type="ChEBI" id="CHEBI:15378"/>
        <dbReference type="ChEBI" id="CHEBI:16870"/>
        <dbReference type="ChEBI" id="CHEBI:28868"/>
        <dbReference type="ChEBI" id="CHEBI:58168"/>
        <dbReference type="EC" id="3.1.1.5"/>
    </reaction>
</comment>
<evidence type="ECO:0000259" key="10">
    <source>
        <dbReference type="PROSITE" id="PS51210"/>
    </source>
</evidence>
<dbReference type="SUPFAM" id="SSF52151">
    <property type="entry name" value="FabD/lysophospholipase-like"/>
    <property type="match status" value="1"/>
</dbReference>
<dbReference type="OrthoDB" id="4084751at2759"/>
<keyword evidence="3 9" id="KW-0732">Signal</keyword>
<evidence type="ECO:0000256" key="7">
    <source>
        <dbReference type="ARBA" id="ARBA00023180"/>
    </source>
</evidence>
<dbReference type="PANTHER" id="PTHR10728">
    <property type="entry name" value="CYTOSOLIC PHOSPHOLIPASE A2"/>
    <property type="match status" value="1"/>
</dbReference>
<sequence>MAKVKLSSFLLSAAVLASAQSPTTYAPAHVPCPSDSLLRVFTPANQTLHPRETEYVDARLQDLPAAWNKWIDADALGYDLKSLGGDQGVNFPKVGIALSGGGYRAAFVGAGVLSALDSRYNQSTAAGTGGLLQVASYLSGLSGGSWTLSSLIFNSMPTMHELVLGSEDSDNAGWLAEADIFTPARADFPVAGINASAASSLDLSYYQAILAAVQSKAQAGFNVSLTDVSSAHGAGTLWSSIPDLASFQSRTLPYPIILADSRLATQPNLHGVPETNPVYEFTPFEMGSWDRNLSSFVNVKYIGTQFSGGKPVNASSCVTGFDQAGIVFRTSSSLFNGLINTTSGEVHGLGSSPTTATVFKTMLRLLSSMSKGVLDVANYPNPFRGIKPGQFQDSGAGELQLIDGGMDDEVIPLSPLMVKARAVDVIVAVDGGSDDSNRWPAGKSLYATSKRSVSITSEVDQAFPPLPSSQADFVKMGLSQCPTFLGCDPKSSPPEFPLVVYIPNMPPVTGADPLTNTDTLKVRYSTNHASLFLDAVRESATSGFVPNKLGADPNFGKCL</sequence>
<dbReference type="PROSITE" id="PS51210">
    <property type="entry name" value="PLA2C"/>
    <property type="match status" value="1"/>
</dbReference>
<keyword evidence="4 8" id="KW-0378">Hydrolase</keyword>
<evidence type="ECO:0000256" key="5">
    <source>
        <dbReference type="ARBA" id="ARBA00022963"/>
    </source>
</evidence>
<dbReference type="EMBL" id="KL198096">
    <property type="protein sequence ID" value="KDQ08025.1"/>
    <property type="molecule type" value="Genomic_DNA"/>
</dbReference>
<proteinExistence type="inferred from homology"/>
<dbReference type="AlphaFoldDB" id="A0A067M033"/>
<protein>
    <recommendedName>
        <fullName evidence="2 9">Lysophospholipase</fullName>
        <ecNumber evidence="2 9">3.1.1.5</ecNumber>
    </recommendedName>
</protein>
<dbReference type="GO" id="GO:0004622">
    <property type="term" value="F:phosphatidylcholine lysophospholipase activity"/>
    <property type="evidence" value="ECO:0007669"/>
    <property type="project" value="UniProtKB-EC"/>
</dbReference>
<keyword evidence="5 8" id="KW-0442">Lipid degradation</keyword>
<keyword evidence="12" id="KW-1185">Reference proteome</keyword>
<evidence type="ECO:0000256" key="3">
    <source>
        <dbReference type="ARBA" id="ARBA00022729"/>
    </source>
</evidence>
<feature type="domain" description="PLA2c" evidence="10">
    <location>
        <begin position="31"/>
        <end position="559"/>
    </location>
</feature>
<reference evidence="12" key="1">
    <citation type="journal article" date="2014" name="Proc. Natl. Acad. Sci. U.S.A.">
        <title>Extensive sampling of basidiomycete genomes demonstrates inadequacy of the white-rot/brown-rot paradigm for wood decay fungi.</title>
        <authorList>
            <person name="Riley R."/>
            <person name="Salamov A.A."/>
            <person name="Brown D.W."/>
            <person name="Nagy L.G."/>
            <person name="Floudas D."/>
            <person name="Held B.W."/>
            <person name="Levasseur A."/>
            <person name="Lombard V."/>
            <person name="Morin E."/>
            <person name="Otillar R."/>
            <person name="Lindquist E.A."/>
            <person name="Sun H."/>
            <person name="LaButti K.M."/>
            <person name="Schmutz J."/>
            <person name="Jabbour D."/>
            <person name="Luo H."/>
            <person name="Baker S.E."/>
            <person name="Pisabarro A.G."/>
            <person name="Walton J.D."/>
            <person name="Blanchette R.A."/>
            <person name="Henrissat B."/>
            <person name="Martin F."/>
            <person name="Cullen D."/>
            <person name="Hibbett D.S."/>
            <person name="Grigoriev I.V."/>
        </authorList>
    </citation>
    <scope>NUCLEOTIDE SEQUENCE [LARGE SCALE GENOMIC DNA]</scope>
    <source>
        <strain evidence="12">FD-172 SS1</strain>
    </source>
</reference>
<gene>
    <name evidence="11" type="ORF">BOTBODRAFT_192001</name>
</gene>
<dbReference type="InterPro" id="IPR002642">
    <property type="entry name" value="LysoPLipase_cat_dom"/>
</dbReference>
<evidence type="ECO:0000256" key="6">
    <source>
        <dbReference type="ARBA" id="ARBA00023098"/>
    </source>
</evidence>
<feature type="chain" id="PRO_5005103518" description="Lysophospholipase" evidence="9">
    <location>
        <begin position="20"/>
        <end position="559"/>
    </location>
</feature>
<dbReference type="GO" id="GO:0005829">
    <property type="term" value="C:cytosol"/>
    <property type="evidence" value="ECO:0007669"/>
    <property type="project" value="TreeGrafter"/>
</dbReference>
<evidence type="ECO:0000256" key="1">
    <source>
        <dbReference type="ARBA" id="ARBA00008780"/>
    </source>
</evidence>
<keyword evidence="6 8" id="KW-0443">Lipid metabolism</keyword>
<dbReference type="PANTHER" id="PTHR10728:SF33">
    <property type="entry name" value="LYSOPHOSPHOLIPASE 1-RELATED"/>
    <property type="match status" value="1"/>
</dbReference>
<evidence type="ECO:0000256" key="8">
    <source>
        <dbReference type="PROSITE-ProRule" id="PRU00555"/>
    </source>
</evidence>
<dbReference type="FunCoup" id="A0A067M033">
    <property type="interactions" value="216"/>
</dbReference>
<dbReference type="InterPro" id="IPR016035">
    <property type="entry name" value="Acyl_Trfase/lysoPLipase"/>
</dbReference>
<evidence type="ECO:0000313" key="12">
    <source>
        <dbReference type="Proteomes" id="UP000027195"/>
    </source>
</evidence>
<dbReference type="InParanoid" id="A0A067M033"/>
<dbReference type="GO" id="GO:0004623">
    <property type="term" value="F:phospholipase A2 activity"/>
    <property type="evidence" value="ECO:0007669"/>
    <property type="project" value="TreeGrafter"/>
</dbReference>
<name>A0A067M033_BOTB1</name>
<dbReference type="EC" id="3.1.1.5" evidence="2 9"/>
<dbReference type="HOGENOM" id="CLU_014602_1_0_1"/>
<dbReference type="SMART" id="SM00022">
    <property type="entry name" value="PLAc"/>
    <property type="match status" value="1"/>
</dbReference>
<organism evidence="11 12">
    <name type="scientific">Botryobasidium botryosum (strain FD-172 SS1)</name>
    <dbReference type="NCBI Taxonomy" id="930990"/>
    <lineage>
        <taxon>Eukaryota</taxon>
        <taxon>Fungi</taxon>
        <taxon>Dikarya</taxon>
        <taxon>Basidiomycota</taxon>
        <taxon>Agaricomycotina</taxon>
        <taxon>Agaricomycetes</taxon>
        <taxon>Cantharellales</taxon>
        <taxon>Botryobasidiaceae</taxon>
        <taxon>Botryobasidium</taxon>
    </lineage>
</organism>
<comment type="similarity">
    <text evidence="1 9">Belongs to the lysophospholipase family.</text>
</comment>